<gene>
    <name evidence="1" type="ORF">SAMN05192556_11039</name>
</gene>
<dbReference type="Proteomes" id="UP000184248">
    <property type="component" value="Unassembled WGS sequence"/>
</dbReference>
<proteinExistence type="predicted"/>
<reference evidence="2" key="1">
    <citation type="submission" date="2016-11" db="EMBL/GenBank/DDBJ databases">
        <authorList>
            <person name="Varghese N."/>
            <person name="Submissions S."/>
        </authorList>
    </citation>
    <scope>NUCLEOTIDE SEQUENCE [LARGE SCALE GENOMIC DNA]</scope>
    <source>
        <strain evidence="2">ALO Sharm</strain>
    </source>
</reference>
<evidence type="ECO:0000313" key="1">
    <source>
        <dbReference type="EMBL" id="SHL25947.1"/>
    </source>
</evidence>
<sequence length="41" mass="4531">MDDALPTIDLDTPIELDMTLPEIDLEPPHINLDGEGDDDEP</sequence>
<evidence type="ECO:0000313" key="2">
    <source>
        <dbReference type="Proteomes" id="UP000184248"/>
    </source>
</evidence>
<accession>A0A1M6Z696</accession>
<organism evidence="1 2">
    <name type="scientific">Halomonas caseinilytica</name>
    <dbReference type="NCBI Taxonomy" id="438744"/>
    <lineage>
        <taxon>Bacteria</taxon>
        <taxon>Pseudomonadati</taxon>
        <taxon>Pseudomonadota</taxon>
        <taxon>Gammaproteobacteria</taxon>
        <taxon>Oceanospirillales</taxon>
        <taxon>Halomonadaceae</taxon>
        <taxon>Halomonas</taxon>
    </lineage>
</organism>
<name>A0A1M6Z696_9GAMM</name>
<keyword evidence="2" id="KW-1185">Reference proteome</keyword>
<dbReference type="AlphaFoldDB" id="A0A1M6Z696"/>
<dbReference type="EMBL" id="FRAL01000010">
    <property type="protein sequence ID" value="SHL25947.1"/>
    <property type="molecule type" value="Genomic_DNA"/>
</dbReference>
<dbReference type="RefSeq" id="WP_280168501.1">
    <property type="nucleotide sequence ID" value="NZ_BDEO01000012.1"/>
</dbReference>
<protein>
    <submittedName>
        <fullName evidence="1">Uncharacterized protein</fullName>
    </submittedName>
</protein>